<dbReference type="RefSeq" id="XP_009029977.1">
    <property type="nucleotide sequence ID" value="XM_009031729.1"/>
</dbReference>
<dbReference type="Proteomes" id="UP000015101">
    <property type="component" value="Unassembled WGS sequence"/>
</dbReference>
<organism evidence="2 3">
    <name type="scientific">Helobdella robusta</name>
    <name type="common">Californian leech</name>
    <dbReference type="NCBI Taxonomy" id="6412"/>
    <lineage>
        <taxon>Eukaryota</taxon>
        <taxon>Metazoa</taxon>
        <taxon>Spiralia</taxon>
        <taxon>Lophotrochozoa</taxon>
        <taxon>Annelida</taxon>
        <taxon>Clitellata</taxon>
        <taxon>Hirudinea</taxon>
        <taxon>Rhynchobdellida</taxon>
        <taxon>Glossiphoniidae</taxon>
        <taxon>Helobdella</taxon>
    </lineage>
</organism>
<protein>
    <submittedName>
        <fullName evidence="1 2">Uncharacterized protein</fullName>
    </submittedName>
</protein>
<dbReference type="InParanoid" id="T1FHI4"/>
<dbReference type="EMBL" id="AMQM01007891">
    <property type="status" value="NOT_ANNOTATED_CDS"/>
    <property type="molecule type" value="Genomic_DNA"/>
</dbReference>
<gene>
    <name evidence="2" type="primary">20208283</name>
    <name evidence="1" type="ORF">HELRODRAFT_181956</name>
</gene>
<accession>T1FHI4</accession>
<sequence>MVNKCCVYGCKSGYTSEKRSASEITGNRKSHDFITSSQDSKIARQRRNNKDTFLIRLKPDSVPTIFSNNSKHMLCEKTTSRSGNALRSSRSNKEMERLRELERNFMEEDSIVGRKLEDIKMKLEKEITFSTEFIIKFIDNNMVLLIVKVDEKHHLSISCSILVTPEFHLFVEVYGEAILQKNYNDLLQGKLTKFSQLLNIAARFKAISECDRPLSWDIILTNGISKIEKCLDLIDESSLDNDEIIKTISFLKEELQLI</sequence>
<dbReference type="AlphaFoldDB" id="T1FHI4"/>
<dbReference type="CTD" id="20208283"/>
<dbReference type="KEGG" id="hro:HELRODRAFT_181956"/>
<reference evidence="1 3" key="2">
    <citation type="journal article" date="2013" name="Nature">
        <title>Insights into bilaterian evolution from three spiralian genomes.</title>
        <authorList>
            <person name="Simakov O."/>
            <person name="Marletaz F."/>
            <person name="Cho S.J."/>
            <person name="Edsinger-Gonzales E."/>
            <person name="Havlak P."/>
            <person name="Hellsten U."/>
            <person name="Kuo D.H."/>
            <person name="Larsson T."/>
            <person name="Lv J."/>
            <person name="Arendt D."/>
            <person name="Savage R."/>
            <person name="Osoegawa K."/>
            <person name="de Jong P."/>
            <person name="Grimwood J."/>
            <person name="Chapman J.A."/>
            <person name="Shapiro H."/>
            <person name="Aerts A."/>
            <person name="Otillar R.P."/>
            <person name="Terry A.Y."/>
            <person name="Boore J.L."/>
            <person name="Grigoriev I.V."/>
            <person name="Lindberg D.R."/>
            <person name="Seaver E.C."/>
            <person name="Weisblat D.A."/>
            <person name="Putnam N.H."/>
            <person name="Rokhsar D.S."/>
        </authorList>
    </citation>
    <scope>NUCLEOTIDE SEQUENCE</scope>
</reference>
<evidence type="ECO:0000313" key="3">
    <source>
        <dbReference type="Proteomes" id="UP000015101"/>
    </source>
</evidence>
<dbReference type="HOGENOM" id="CLU_1078824_0_0_1"/>
<reference evidence="3" key="1">
    <citation type="submission" date="2012-12" db="EMBL/GenBank/DDBJ databases">
        <authorList>
            <person name="Hellsten U."/>
            <person name="Grimwood J."/>
            <person name="Chapman J.A."/>
            <person name="Shapiro H."/>
            <person name="Aerts A."/>
            <person name="Otillar R.P."/>
            <person name="Terry A.Y."/>
            <person name="Boore J.L."/>
            <person name="Simakov O."/>
            <person name="Marletaz F."/>
            <person name="Cho S.-J."/>
            <person name="Edsinger-Gonzales E."/>
            <person name="Havlak P."/>
            <person name="Kuo D.-H."/>
            <person name="Larsson T."/>
            <person name="Lv J."/>
            <person name="Arendt D."/>
            <person name="Savage R."/>
            <person name="Osoegawa K."/>
            <person name="de Jong P."/>
            <person name="Lindberg D.R."/>
            <person name="Seaver E.C."/>
            <person name="Weisblat D.A."/>
            <person name="Putnam N.H."/>
            <person name="Grigoriev I.V."/>
            <person name="Rokhsar D.S."/>
        </authorList>
    </citation>
    <scope>NUCLEOTIDE SEQUENCE</scope>
</reference>
<dbReference type="PANTHER" id="PTHR46927:SF3">
    <property type="entry name" value="THAP-TYPE DOMAIN-CONTAINING PROTEIN"/>
    <property type="match status" value="1"/>
</dbReference>
<dbReference type="OrthoDB" id="7331812at2759"/>
<dbReference type="EnsemblMetazoa" id="HelroT181956">
    <property type="protein sequence ID" value="HelroP181956"/>
    <property type="gene ID" value="HelroG181956"/>
</dbReference>
<keyword evidence="3" id="KW-1185">Reference proteome</keyword>
<name>T1FHI4_HELRO</name>
<dbReference type="EMBL" id="KB097687">
    <property type="protein sequence ID" value="ESN91900.1"/>
    <property type="molecule type" value="Genomic_DNA"/>
</dbReference>
<evidence type="ECO:0000313" key="1">
    <source>
        <dbReference type="EMBL" id="ESN91900.1"/>
    </source>
</evidence>
<dbReference type="InterPro" id="IPR052224">
    <property type="entry name" value="THAP_domain_protein"/>
</dbReference>
<dbReference type="PANTHER" id="PTHR46927">
    <property type="entry name" value="AGAP005574-PA"/>
    <property type="match status" value="1"/>
</dbReference>
<proteinExistence type="predicted"/>
<evidence type="ECO:0000313" key="2">
    <source>
        <dbReference type="EnsemblMetazoa" id="HelroP181956"/>
    </source>
</evidence>
<dbReference type="GeneID" id="20208283"/>
<reference evidence="2" key="3">
    <citation type="submission" date="2015-06" db="UniProtKB">
        <authorList>
            <consortium name="EnsemblMetazoa"/>
        </authorList>
    </citation>
    <scope>IDENTIFICATION</scope>
</reference>